<protein>
    <recommendedName>
        <fullName evidence="2">histidine kinase</fullName>
        <ecNumber evidence="2">2.7.13.3</ecNumber>
    </recommendedName>
</protein>
<evidence type="ECO:0000313" key="6">
    <source>
        <dbReference type="EMBL" id="KAF7764232.1"/>
    </source>
</evidence>
<dbReference type="Proteomes" id="UP000016487">
    <property type="component" value="Unassembled WGS sequence"/>
</dbReference>
<dbReference type="EMBL" id="AHBZ03000027">
    <property type="protein sequence ID" value="KAF7764232.1"/>
    <property type="molecule type" value="Genomic_DNA"/>
</dbReference>
<keyword evidence="4" id="KW-0472">Membrane</keyword>
<dbReference type="AlphaFoldDB" id="A0AAD4AE14"/>
<dbReference type="InterPro" id="IPR004358">
    <property type="entry name" value="Sig_transdc_His_kin-like_C"/>
</dbReference>
<keyword evidence="3" id="KW-0597">Phosphoprotein</keyword>
<dbReference type="Gene3D" id="3.30.565.10">
    <property type="entry name" value="Histidine kinase-like ATPase, C-terminal domain"/>
    <property type="match status" value="1"/>
</dbReference>
<feature type="transmembrane region" description="Helical" evidence="4">
    <location>
        <begin position="37"/>
        <end position="58"/>
    </location>
</feature>
<dbReference type="InterPro" id="IPR003594">
    <property type="entry name" value="HATPase_dom"/>
</dbReference>
<dbReference type="InterPro" id="IPR036890">
    <property type="entry name" value="HATPase_C_sf"/>
</dbReference>
<evidence type="ECO:0000256" key="2">
    <source>
        <dbReference type="ARBA" id="ARBA00012438"/>
    </source>
</evidence>
<dbReference type="InterPro" id="IPR005467">
    <property type="entry name" value="His_kinase_dom"/>
</dbReference>
<dbReference type="InterPro" id="IPR003661">
    <property type="entry name" value="HisK_dim/P_dom"/>
</dbReference>
<keyword evidence="4" id="KW-0812">Transmembrane</keyword>
<dbReference type="Pfam" id="PF02518">
    <property type="entry name" value="HATPase_c"/>
    <property type="match status" value="1"/>
</dbReference>
<proteinExistence type="predicted"/>
<feature type="domain" description="Histidine kinase" evidence="5">
    <location>
        <begin position="228"/>
        <end position="427"/>
    </location>
</feature>
<dbReference type="InterPro" id="IPR036097">
    <property type="entry name" value="HisK_dim/P_sf"/>
</dbReference>
<dbReference type="CDD" id="cd00082">
    <property type="entry name" value="HisKA"/>
    <property type="match status" value="1"/>
</dbReference>
<dbReference type="SUPFAM" id="SSF55874">
    <property type="entry name" value="ATPase domain of HSP90 chaperone/DNA topoisomerase II/histidine kinase"/>
    <property type="match status" value="1"/>
</dbReference>
<name>A0AAD4AE14_9GAMM</name>
<dbReference type="PANTHER" id="PTHR43065">
    <property type="entry name" value="SENSOR HISTIDINE KINASE"/>
    <property type="match status" value="1"/>
</dbReference>
<reference evidence="6" key="1">
    <citation type="journal article" date="2012" name="J. Bacteriol.">
        <title>Genome sequences of type strains of seven species of the marine bacterium Pseudoalteromonas.</title>
        <authorList>
            <person name="Xie B.B."/>
            <person name="Shu Y.L."/>
            <person name="Qin Q.L."/>
            <person name="Rong J.C."/>
            <person name="Zhang X.Y."/>
            <person name="Chen X.L."/>
            <person name="Shi M."/>
            <person name="He H.L."/>
            <person name="Zhou B.C."/>
            <person name="Zhang Y.Z."/>
        </authorList>
    </citation>
    <scope>NUCLEOTIDE SEQUENCE</scope>
    <source>
        <strain evidence="6">DSM 8771</strain>
    </source>
</reference>
<comment type="catalytic activity">
    <reaction evidence="1">
        <text>ATP + protein L-histidine = ADP + protein N-phospho-L-histidine.</text>
        <dbReference type="EC" id="2.7.13.3"/>
    </reaction>
</comment>
<feature type="transmembrane region" description="Helical" evidence="4">
    <location>
        <begin position="12"/>
        <end position="31"/>
    </location>
</feature>
<gene>
    <name evidence="6" type="ORF">PCIT_b0172</name>
</gene>
<evidence type="ECO:0000256" key="4">
    <source>
        <dbReference type="SAM" id="Phobius"/>
    </source>
</evidence>
<dbReference type="PROSITE" id="PS50109">
    <property type="entry name" value="HIS_KIN"/>
    <property type="match status" value="1"/>
</dbReference>
<dbReference type="EC" id="2.7.13.3" evidence="2"/>
<organism evidence="6 7">
    <name type="scientific">Pseudoalteromonas citrea</name>
    <dbReference type="NCBI Taxonomy" id="43655"/>
    <lineage>
        <taxon>Bacteria</taxon>
        <taxon>Pseudomonadati</taxon>
        <taxon>Pseudomonadota</taxon>
        <taxon>Gammaproteobacteria</taxon>
        <taxon>Alteromonadales</taxon>
        <taxon>Pseudoalteromonadaceae</taxon>
        <taxon>Pseudoalteromonas</taxon>
    </lineage>
</organism>
<dbReference type="PANTHER" id="PTHR43065:SF51">
    <property type="entry name" value="HISTIDINE KINASE"/>
    <property type="match status" value="1"/>
</dbReference>
<evidence type="ECO:0000256" key="3">
    <source>
        <dbReference type="ARBA" id="ARBA00022553"/>
    </source>
</evidence>
<dbReference type="GO" id="GO:0000155">
    <property type="term" value="F:phosphorelay sensor kinase activity"/>
    <property type="evidence" value="ECO:0007669"/>
    <property type="project" value="InterPro"/>
</dbReference>
<dbReference type="PRINTS" id="PR00344">
    <property type="entry name" value="BCTRLSENSOR"/>
</dbReference>
<dbReference type="Pfam" id="PF00512">
    <property type="entry name" value="HisKA"/>
    <property type="match status" value="1"/>
</dbReference>
<accession>A0AAD4AE14</accession>
<sequence>MNRVRSQEQLFGLVLFGNYLLLMSLLLWNIWQHSHNVLHIVTVWMLVSPAYFSIVLYLKMRFFSPYRAMQTMMDAIRFSDTGIRTVAEYKEGVAAQLHSELTQTMKLFEVWHTEQNQHALLVNELLQALNNPIFIIDEDFKLTMGNSALSGFLKCDWRLKKYEHLTALGFIKNKEHWCFRDEAIAASHQLRCSEINLNGVKHQLLLISNIQSELKESQNEAWRQLVKVLSHEIKNSLTPIKSIAQTLAQFSSDQEQQKMLAVIVERSQHLQQFVSNYASLEKSIMLKTAKVEIAPLFLRVRQLHPEQNIELVINVEQWQFDPILIEQVLINLLKNALESCSAGGIVANIKISAQKEGGSLLMKVEDNGIGITQVDNLFVPFYTTKADGQGIGLVWCKKVVEQHQGTLTLTAQQECSAVAQIILPDTH</sequence>
<reference evidence="6" key="2">
    <citation type="submission" date="2015-03" db="EMBL/GenBank/DDBJ databases">
        <title>Genome sequence of Pseudoalteromonas citrea.</title>
        <authorList>
            <person name="Xie B.-B."/>
            <person name="Rong J.-C."/>
            <person name="Qin Q.-L."/>
            <person name="Zhang Y.-Z."/>
        </authorList>
    </citation>
    <scope>NUCLEOTIDE SEQUENCE</scope>
    <source>
        <strain evidence="6">DSM 8771</strain>
    </source>
</reference>
<evidence type="ECO:0000259" key="5">
    <source>
        <dbReference type="PROSITE" id="PS50109"/>
    </source>
</evidence>
<evidence type="ECO:0000313" key="7">
    <source>
        <dbReference type="Proteomes" id="UP000016487"/>
    </source>
</evidence>
<dbReference type="RefSeq" id="WP_010361996.1">
    <property type="nucleotide sequence ID" value="NZ_AHBZ03000027.1"/>
</dbReference>
<evidence type="ECO:0000256" key="1">
    <source>
        <dbReference type="ARBA" id="ARBA00000085"/>
    </source>
</evidence>
<dbReference type="SMART" id="SM00387">
    <property type="entry name" value="HATPase_c"/>
    <property type="match status" value="1"/>
</dbReference>
<dbReference type="SUPFAM" id="SSF47384">
    <property type="entry name" value="Homodimeric domain of signal transducing histidine kinase"/>
    <property type="match status" value="1"/>
</dbReference>
<comment type="caution">
    <text evidence="6">The sequence shown here is derived from an EMBL/GenBank/DDBJ whole genome shotgun (WGS) entry which is preliminary data.</text>
</comment>
<dbReference type="SMART" id="SM00388">
    <property type="entry name" value="HisKA"/>
    <property type="match status" value="1"/>
</dbReference>
<dbReference type="Gene3D" id="1.10.287.130">
    <property type="match status" value="1"/>
</dbReference>
<keyword evidence="4" id="KW-1133">Transmembrane helix</keyword>